<reference evidence="3" key="1">
    <citation type="submission" date="2017-04" db="EMBL/GenBank/DDBJ databases">
        <authorList>
            <person name="Varghese N."/>
            <person name="Submissions S."/>
        </authorList>
    </citation>
    <scope>NUCLEOTIDE SEQUENCE [LARGE SCALE GENOMIC DNA]</scope>
    <source>
        <strain evidence="3">B4P</strain>
    </source>
</reference>
<feature type="domain" description="N-acetyltransferase" evidence="1">
    <location>
        <begin position="11"/>
        <end position="159"/>
    </location>
</feature>
<dbReference type="Proteomes" id="UP000192903">
    <property type="component" value="Unassembled WGS sequence"/>
</dbReference>
<evidence type="ECO:0000313" key="3">
    <source>
        <dbReference type="Proteomes" id="UP000192903"/>
    </source>
</evidence>
<dbReference type="AlphaFoldDB" id="A0A1X7EVY8"/>
<evidence type="ECO:0000259" key="1">
    <source>
        <dbReference type="PROSITE" id="PS51186"/>
    </source>
</evidence>
<dbReference type="PROSITE" id="PS51186">
    <property type="entry name" value="GNAT"/>
    <property type="match status" value="1"/>
</dbReference>
<organism evidence="2 3">
    <name type="scientific">Xaviernesmea oryzae</name>
    <dbReference type="NCBI Taxonomy" id="464029"/>
    <lineage>
        <taxon>Bacteria</taxon>
        <taxon>Pseudomonadati</taxon>
        <taxon>Pseudomonadota</taxon>
        <taxon>Alphaproteobacteria</taxon>
        <taxon>Hyphomicrobiales</taxon>
        <taxon>Rhizobiaceae</taxon>
        <taxon>Rhizobium/Agrobacterium group</taxon>
        <taxon>Xaviernesmea</taxon>
    </lineage>
</organism>
<dbReference type="InterPro" id="IPR000182">
    <property type="entry name" value="GNAT_dom"/>
</dbReference>
<evidence type="ECO:0000313" key="2">
    <source>
        <dbReference type="EMBL" id="SMF41303.1"/>
    </source>
</evidence>
<protein>
    <recommendedName>
        <fullName evidence="1">N-acetyltransferase domain-containing protein</fullName>
    </recommendedName>
</protein>
<dbReference type="InterPro" id="IPR016181">
    <property type="entry name" value="Acyl_CoA_acyltransferase"/>
</dbReference>
<proteinExistence type="predicted"/>
<accession>A0A1X7EVY8</accession>
<name>A0A1X7EVY8_9HYPH</name>
<keyword evidence="3" id="KW-1185">Reference proteome</keyword>
<dbReference type="SUPFAM" id="SSF55729">
    <property type="entry name" value="Acyl-CoA N-acyltransferases (Nat)"/>
    <property type="match status" value="1"/>
</dbReference>
<gene>
    <name evidence="2" type="ORF">SAMN02982989_1911</name>
</gene>
<dbReference type="EMBL" id="FXAF01000006">
    <property type="protein sequence ID" value="SMF41303.1"/>
    <property type="molecule type" value="Genomic_DNA"/>
</dbReference>
<dbReference type="Gene3D" id="3.40.630.30">
    <property type="match status" value="1"/>
</dbReference>
<sequence length="293" mass="32395">MAVLGAFPPGLTCRPIHEDDWDGVAECLSRGFPERPPSYWKRALSRMARRPVVADLPQYGFALDMSGRIVGVLLALYFRHQGQEGEEIRCNLSSWAVDPEFRPFAGKMVMAAFRKKNVTYINVSPAPETIKVNEALGFRRFSNGQFAFLPALSPVKPAYRVLEARSDLPEMAMLSDSDREILLEHAALGCRSLLCVGKGKVFPFVFKARRIVRGLVPCSQVIYCRSPEELSQCAGAIGRFLLRRGTFLCIVDANGQVPGLTGRYFAGSGPKYFKGPKPPSPGDLTFTELVIFG</sequence>
<dbReference type="STRING" id="464029.SAMN02982989_1911"/>
<dbReference type="GO" id="GO:0016747">
    <property type="term" value="F:acyltransferase activity, transferring groups other than amino-acyl groups"/>
    <property type="evidence" value="ECO:0007669"/>
    <property type="project" value="InterPro"/>
</dbReference>